<reference evidence="2 3" key="1">
    <citation type="submission" date="2019-07" db="EMBL/GenBank/DDBJ databases">
        <title>Genomic Encyclopedia of Archaeal and Bacterial Type Strains, Phase II (KMG-II): from individual species to whole genera.</title>
        <authorList>
            <person name="Goeker M."/>
        </authorList>
    </citation>
    <scope>NUCLEOTIDE SEQUENCE [LARGE SCALE GENOMIC DNA]</scope>
    <source>
        <strain evidence="2 3">ATCC BAA-1139</strain>
    </source>
</reference>
<dbReference type="RefSeq" id="WP_145018798.1">
    <property type="nucleotide sequence ID" value="NZ_VLLN01000004.1"/>
</dbReference>
<dbReference type="AlphaFoldDB" id="A0A562WQL6"/>
<comment type="caution">
    <text evidence="2">The sequence shown here is derived from an EMBL/GenBank/DDBJ whole genome shotgun (WGS) entry which is preliminary data.</text>
</comment>
<feature type="signal peptide" evidence="1">
    <location>
        <begin position="1"/>
        <end position="20"/>
    </location>
</feature>
<dbReference type="Proteomes" id="UP000319449">
    <property type="component" value="Unassembled WGS sequence"/>
</dbReference>
<organism evidence="2 3">
    <name type="scientific">Geobacter argillaceus</name>
    <dbReference type="NCBI Taxonomy" id="345631"/>
    <lineage>
        <taxon>Bacteria</taxon>
        <taxon>Pseudomonadati</taxon>
        <taxon>Thermodesulfobacteriota</taxon>
        <taxon>Desulfuromonadia</taxon>
        <taxon>Geobacterales</taxon>
        <taxon>Geobacteraceae</taxon>
        <taxon>Geobacter</taxon>
    </lineage>
</organism>
<evidence type="ECO:0008006" key="4">
    <source>
        <dbReference type="Google" id="ProtNLM"/>
    </source>
</evidence>
<accession>A0A562WQL6</accession>
<gene>
    <name evidence="2" type="ORF">JN12_00886</name>
</gene>
<sequence>MKRVILAAAVLLFGAGTASARDNVSFSINYNVDPYFTTRVQEFAPVVTPVYYPPPRPVDWRPVTVAVRDDDDCRTVIRNIYRNGILVERRARTVCTDDYPGEERYRAYDRRGGWRHSGHDRHCDDD</sequence>
<evidence type="ECO:0000313" key="3">
    <source>
        <dbReference type="Proteomes" id="UP000319449"/>
    </source>
</evidence>
<protein>
    <recommendedName>
        <fullName evidence="4">UrcA family protein</fullName>
    </recommendedName>
</protein>
<evidence type="ECO:0000256" key="1">
    <source>
        <dbReference type="SAM" id="SignalP"/>
    </source>
</evidence>
<name>A0A562WQL6_9BACT</name>
<evidence type="ECO:0000313" key="2">
    <source>
        <dbReference type="EMBL" id="TWJ32446.1"/>
    </source>
</evidence>
<keyword evidence="3" id="KW-1185">Reference proteome</keyword>
<keyword evidence="1" id="KW-0732">Signal</keyword>
<feature type="chain" id="PRO_5021920225" description="UrcA family protein" evidence="1">
    <location>
        <begin position="21"/>
        <end position="126"/>
    </location>
</feature>
<proteinExistence type="predicted"/>
<dbReference type="EMBL" id="VLLN01000004">
    <property type="protein sequence ID" value="TWJ32446.1"/>
    <property type="molecule type" value="Genomic_DNA"/>
</dbReference>